<proteinExistence type="predicted"/>
<dbReference type="InterPro" id="IPR027417">
    <property type="entry name" value="P-loop_NTPase"/>
</dbReference>
<dbReference type="RefSeq" id="XP_008020466.1">
    <property type="nucleotide sequence ID" value="XM_008022275.1"/>
</dbReference>
<dbReference type="OrthoDB" id="674604at2759"/>
<sequence length="710" mass="81096">FSVGFNLAGVLETDHFVARQQELADIHAVLCSKDHKDSRRTVVLHGLGGIGKTQLAVAYAKRHKTDYSAVFWLNIKDQDTVKQSYSRMAKWIGQHCSTASHLNSVAEASNVDDVVTAVKQWLEHPQNTRWLMVLDNYDNPKLPNTTNPGTVDIRQFLPNADHGLILVTTRSSQVVIGHRIQVRKLQDMSESLQILCDASRRKDALNAVAQELDGLPLALATAGAYLEQVTTSFRDYLRLYKASWLKLHQTTPELSFYEDRQLYTTWQLSYDHIKQQNELSAKLLHLWAYFDNQDLWFELLKEEQSAGPEWFRQLTQDELSFNQAMRVLCNHGLAEAYGLSDTDDIESPGYSMHSCVHEWTIHVLNHERSTDMERLAFNCTSSHIPSNDIKGFWVTRRRLLQHASKCWLSIKEGRFEQDRRTFQIMNSMGDLFTQQGKLNEAEKMYERALHGFETTLGPDEIVTLNTCSRLGTLYSHQNKLNKAEEMYQRALQGYEKGPEPGHKTSITTTNELGIVYYNQGRLAEAEDTFLRALYSFEDAVGPNHPFTLGVVNNLGMLYSRQERFSLAEQMYTRALHGNEQTLGIDHTSILDTVNNLGALYANDGRYSEATEMLLRALHGTEKTLGPDHTSTLSIVHNLGGLYVKQERLDEAEAMFLRALHGHEKVLRLDHPCTLRTVHNLGIVYKRMGRKEEVQQLYARFPKAFTTLCRS</sequence>
<keyword evidence="1" id="KW-0802">TPR repeat</keyword>
<dbReference type="eggNOG" id="KOG1840">
    <property type="taxonomic scope" value="Eukaryota"/>
</dbReference>
<dbReference type="GO" id="GO:0043531">
    <property type="term" value="F:ADP binding"/>
    <property type="evidence" value="ECO:0007669"/>
    <property type="project" value="InterPro"/>
</dbReference>
<evidence type="ECO:0000259" key="2">
    <source>
        <dbReference type="Pfam" id="PF00931"/>
    </source>
</evidence>
<feature type="repeat" description="TPR" evidence="1">
    <location>
        <begin position="464"/>
        <end position="497"/>
    </location>
</feature>
<dbReference type="InterPro" id="IPR019734">
    <property type="entry name" value="TPR_rpt"/>
</dbReference>
<dbReference type="PRINTS" id="PR00381">
    <property type="entry name" value="KINESINLIGHT"/>
</dbReference>
<feature type="domain" description="NB-ARC" evidence="2">
    <location>
        <begin position="25"/>
        <end position="196"/>
    </location>
</feature>
<dbReference type="HOGENOM" id="CLU_000288_125_8_1"/>
<dbReference type="PROSITE" id="PS50005">
    <property type="entry name" value="TPR"/>
    <property type="match status" value="4"/>
</dbReference>
<feature type="repeat" description="TPR" evidence="1">
    <location>
        <begin position="590"/>
        <end position="623"/>
    </location>
</feature>
<dbReference type="EMBL" id="KB908481">
    <property type="protein sequence ID" value="EOA91676.1"/>
    <property type="molecule type" value="Genomic_DNA"/>
</dbReference>
<dbReference type="PANTHER" id="PTHR46082:SF6">
    <property type="entry name" value="AAA+ ATPASE DOMAIN-CONTAINING PROTEIN-RELATED"/>
    <property type="match status" value="1"/>
</dbReference>
<evidence type="ECO:0000313" key="4">
    <source>
        <dbReference type="Proteomes" id="UP000016935"/>
    </source>
</evidence>
<feature type="repeat" description="TPR" evidence="1">
    <location>
        <begin position="548"/>
        <end position="581"/>
    </location>
</feature>
<evidence type="ECO:0000256" key="1">
    <source>
        <dbReference type="PROSITE-ProRule" id="PRU00339"/>
    </source>
</evidence>
<name>R0J4P3_EXST2</name>
<dbReference type="PANTHER" id="PTHR46082">
    <property type="entry name" value="ATP/GTP-BINDING PROTEIN-RELATED"/>
    <property type="match status" value="1"/>
</dbReference>
<reference evidence="3 4" key="2">
    <citation type="journal article" date="2013" name="PLoS Genet.">
        <title>Comparative genome structure, secondary metabolite, and effector coding capacity across Cochliobolus pathogens.</title>
        <authorList>
            <person name="Condon B.J."/>
            <person name="Leng Y."/>
            <person name="Wu D."/>
            <person name="Bushley K.E."/>
            <person name="Ohm R.A."/>
            <person name="Otillar R."/>
            <person name="Martin J."/>
            <person name="Schackwitz W."/>
            <person name="Grimwood J."/>
            <person name="MohdZainudin N."/>
            <person name="Xue C."/>
            <person name="Wang R."/>
            <person name="Manning V.A."/>
            <person name="Dhillon B."/>
            <person name="Tu Z.J."/>
            <person name="Steffenson B.J."/>
            <person name="Salamov A."/>
            <person name="Sun H."/>
            <person name="Lowry S."/>
            <person name="LaButti K."/>
            <person name="Han J."/>
            <person name="Copeland A."/>
            <person name="Lindquist E."/>
            <person name="Barry K."/>
            <person name="Schmutz J."/>
            <person name="Baker S.E."/>
            <person name="Ciuffetti L.M."/>
            <person name="Grigoriev I.V."/>
            <person name="Zhong S."/>
            <person name="Turgeon B.G."/>
        </authorList>
    </citation>
    <scope>NUCLEOTIDE SEQUENCE [LARGE SCALE GENOMIC DNA]</scope>
    <source>
        <strain evidence="4">28A</strain>
    </source>
</reference>
<evidence type="ECO:0000313" key="3">
    <source>
        <dbReference type="EMBL" id="EOA91676.1"/>
    </source>
</evidence>
<dbReference type="Pfam" id="PF13424">
    <property type="entry name" value="TPR_12"/>
    <property type="match status" value="3"/>
</dbReference>
<dbReference type="NCBIfam" id="NF040586">
    <property type="entry name" value="FxSxx_TPR"/>
    <property type="match status" value="1"/>
</dbReference>
<dbReference type="Gene3D" id="1.25.40.10">
    <property type="entry name" value="Tetratricopeptide repeat domain"/>
    <property type="match status" value="2"/>
</dbReference>
<dbReference type="SUPFAM" id="SSF48452">
    <property type="entry name" value="TPR-like"/>
    <property type="match status" value="2"/>
</dbReference>
<dbReference type="Pfam" id="PF00931">
    <property type="entry name" value="NB-ARC"/>
    <property type="match status" value="1"/>
</dbReference>
<dbReference type="InterPro" id="IPR011990">
    <property type="entry name" value="TPR-like_helical_dom_sf"/>
</dbReference>
<reference evidence="3 4" key="1">
    <citation type="journal article" date="2012" name="PLoS Pathog.">
        <title>Diverse lifestyles and strategies of plant pathogenesis encoded in the genomes of eighteen Dothideomycetes fungi.</title>
        <authorList>
            <person name="Ohm R.A."/>
            <person name="Feau N."/>
            <person name="Henrissat B."/>
            <person name="Schoch C.L."/>
            <person name="Horwitz B.A."/>
            <person name="Barry K.W."/>
            <person name="Condon B.J."/>
            <person name="Copeland A.C."/>
            <person name="Dhillon B."/>
            <person name="Glaser F."/>
            <person name="Hesse C.N."/>
            <person name="Kosti I."/>
            <person name="LaButti K."/>
            <person name="Lindquist E.A."/>
            <person name="Lucas S."/>
            <person name="Salamov A.A."/>
            <person name="Bradshaw R.E."/>
            <person name="Ciuffetti L."/>
            <person name="Hamelin R.C."/>
            <person name="Kema G.H.J."/>
            <person name="Lawrence C."/>
            <person name="Scott J.A."/>
            <person name="Spatafora J.W."/>
            <person name="Turgeon B.G."/>
            <person name="de Wit P.J.G.M."/>
            <person name="Zhong S."/>
            <person name="Goodwin S.B."/>
            <person name="Grigoriev I.V."/>
        </authorList>
    </citation>
    <scope>NUCLEOTIDE SEQUENCE [LARGE SCALE GENOMIC DNA]</scope>
    <source>
        <strain evidence="4">28A</strain>
    </source>
</reference>
<keyword evidence="4" id="KW-1185">Reference proteome</keyword>
<dbReference type="STRING" id="671987.R0J4P3"/>
<dbReference type="SUPFAM" id="SSF52540">
    <property type="entry name" value="P-loop containing nucleoside triphosphate hydrolases"/>
    <property type="match status" value="1"/>
</dbReference>
<dbReference type="GeneID" id="19405588"/>
<dbReference type="InterPro" id="IPR002182">
    <property type="entry name" value="NB-ARC"/>
</dbReference>
<feature type="repeat" description="TPR" evidence="1">
    <location>
        <begin position="422"/>
        <end position="455"/>
    </location>
</feature>
<dbReference type="AlphaFoldDB" id="R0J4P3"/>
<dbReference type="SMART" id="SM00028">
    <property type="entry name" value="TPR"/>
    <property type="match status" value="6"/>
</dbReference>
<feature type="non-terminal residue" evidence="3">
    <location>
        <position position="1"/>
    </location>
</feature>
<dbReference type="Gene3D" id="3.40.50.300">
    <property type="entry name" value="P-loop containing nucleotide triphosphate hydrolases"/>
    <property type="match status" value="1"/>
</dbReference>
<accession>R0J4P3</accession>
<gene>
    <name evidence="3" type="ORF">SETTUDRAFT_86513</name>
</gene>
<protein>
    <recommendedName>
        <fullName evidence="2">NB-ARC domain-containing protein</fullName>
    </recommendedName>
</protein>
<dbReference type="Proteomes" id="UP000016935">
    <property type="component" value="Unassembled WGS sequence"/>
</dbReference>
<dbReference type="InterPro" id="IPR053137">
    <property type="entry name" value="NLR-like"/>
</dbReference>
<organism evidence="3 4">
    <name type="scientific">Exserohilum turcicum (strain 28A)</name>
    <name type="common">Northern leaf blight fungus</name>
    <name type="synonym">Setosphaeria turcica</name>
    <dbReference type="NCBI Taxonomy" id="671987"/>
    <lineage>
        <taxon>Eukaryota</taxon>
        <taxon>Fungi</taxon>
        <taxon>Dikarya</taxon>
        <taxon>Ascomycota</taxon>
        <taxon>Pezizomycotina</taxon>
        <taxon>Dothideomycetes</taxon>
        <taxon>Pleosporomycetidae</taxon>
        <taxon>Pleosporales</taxon>
        <taxon>Pleosporineae</taxon>
        <taxon>Pleosporaceae</taxon>
        <taxon>Exserohilum</taxon>
    </lineage>
</organism>